<evidence type="ECO:0000256" key="7">
    <source>
        <dbReference type="SAM" id="Phobius"/>
    </source>
</evidence>
<dbReference type="AlphaFoldDB" id="A0A9P5MXK3"/>
<dbReference type="PROSITE" id="PS51257">
    <property type="entry name" value="PROKAR_LIPOPROTEIN"/>
    <property type="match status" value="1"/>
</dbReference>
<comment type="subcellular location">
    <subcellularLocation>
        <location evidence="1">Membrane</location>
        <topology evidence="1">Single-pass membrane protein</topology>
    </subcellularLocation>
</comment>
<organism evidence="10 11">
    <name type="scientific">Russula ochroleuca</name>
    <dbReference type="NCBI Taxonomy" id="152965"/>
    <lineage>
        <taxon>Eukaryota</taxon>
        <taxon>Fungi</taxon>
        <taxon>Dikarya</taxon>
        <taxon>Basidiomycota</taxon>
        <taxon>Agaricomycotina</taxon>
        <taxon>Agaricomycetes</taxon>
        <taxon>Russulales</taxon>
        <taxon>Russulaceae</taxon>
        <taxon>Russula</taxon>
    </lineage>
</organism>
<evidence type="ECO:0000256" key="4">
    <source>
        <dbReference type="ARBA" id="ARBA00022989"/>
    </source>
</evidence>
<keyword evidence="2 7" id="KW-0812">Transmembrane</keyword>
<feature type="chain" id="PRO_5040450201" description="ER membrane protein complex subunit 7 beta-sandwich domain-containing protein" evidence="8">
    <location>
        <begin position="21"/>
        <end position="232"/>
    </location>
</feature>
<feature type="compositionally biased region" description="Polar residues" evidence="6">
    <location>
        <begin position="204"/>
        <end position="223"/>
    </location>
</feature>
<feature type="region of interest" description="Disordered" evidence="6">
    <location>
        <begin position="184"/>
        <end position="232"/>
    </location>
</feature>
<evidence type="ECO:0000256" key="1">
    <source>
        <dbReference type="ARBA" id="ARBA00004167"/>
    </source>
</evidence>
<feature type="signal peptide" evidence="8">
    <location>
        <begin position="1"/>
        <end position="20"/>
    </location>
</feature>
<dbReference type="InterPro" id="IPR019008">
    <property type="entry name" value="Beta_sandwich_EMC7"/>
</dbReference>
<keyword evidence="3 8" id="KW-0732">Signal</keyword>
<reference evidence="10" key="2">
    <citation type="journal article" date="2020" name="Nat. Commun.">
        <title>Large-scale genome sequencing of mycorrhizal fungi provides insights into the early evolution of symbiotic traits.</title>
        <authorList>
            <person name="Miyauchi S."/>
            <person name="Kiss E."/>
            <person name="Kuo A."/>
            <person name="Drula E."/>
            <person name="Kohler A."/>
            <person name="Sanchez-Garcia M."/>
            <person name="Morin E."/>
            <person name="Andreopoulos B."/>
            <person name="Barry K.W."/>
            <person name="Bonito G."/>
            <person name="Buee M."/>
            <person name="Carver A."/>
            <person name="Chen C."/>
            <person name="Cichocki N."/>
            <person name="Clum A."/>
            <person name="Culley D."/>
            <person name="Crous P.W."/>
            <person name="Fauchery L."/>
            <person name="Girlanda M."/>
            <person name="Hayes R.D."/>
            <person name="Keri Z."/>
            <person name="LaButti K."/>
            <person name="Lipzen A."/>
            <person name="Lombard V."/>
            <person name="Magnuson J."/>
            <person name="Maillard F."/>
            <person name="Murat C."/>
            <person name="Nolan M."/>
            <person name="Ohm R.A."/>
            <person name="Pangilinan J."/>
            <person name="Pereira M.F."/>
            <person name="Perotto S."/>
            <person name="Peter M."/>
            <person name="Pfister S."/>
            <person name="Riley R."/>
            <person name="Sitrit Y."/>
            <person name="Stielow J.B."/>
            <person name="Szollosi G."/>
            <person name="Zifcakova L."/>
            <person name="Stursova M."/>
            <person name="Spatafora J.W."/>
            <person name="Tedersoo L."/>
            <person name="Vaario L.M."/>
            <person name="Yamada A."/>
            <person name="Yan M."/>
            <person name="Wang P."/>
            <person name="Xu J."/>
            <person name="Bruns T."/>
            <person name="Baldrian P."/>
            <person name="Vilgalys R."/>
            <person name="Dunand C."/>
            <person name="Henrissat B."/>
            <person name="Grigoriev I.V."/>
            <person name="Hibbett D."/>
            <person name="Nagy L.G."/>
            <person name="Martin F.M."/>
        </authorList>
    </citation>
    <scope>NUCLEOTIDE SEQUENCE</scope>
    <source>
        <strain evidence="10">Prilba</strain>
    </source>
</reference>
<evidence type="ECO:0000256" key="3">
    <source>
        <dbReference type="ARBA" id="ARBA00022729"/>
    </source>
</evidence>
<dbReference type="OrthoDB" id="27095at2759"/>
<name>A0A9P5MXK3_9AGAM</name>
<dbReference type="InterPro" id="IPR039163">
    <property type="entry name" value="EMC7"/>
</dbReference>
<dbReference type="Proteomes" id="UP000759537">
    <property type="component" value="Unassembled WGS sequence"/>
</dbReference>
<evidence type="ECO:0000313" key="10">
    <source>
        <dbReference type="EMBL" id="KAF8481235.1"/>
    </source>
</evidence>
<dbReference type="Pfam" id="PF09430">
    <property type="entry name" value="EMC7_beta-sandw"/>
    <property type="match status" value="1"/>
</dbReference>
<dbReference type="EMBL" id="WHVB01000007">
    <property type="protein sequence ID" value="KAF8481235.1"/>
    <property type="molecule type" value="Genomic_DNA"/>
</dbReference>
<evidence type="ECO:0000256" key="8">
    <source>
        <dbReference type="SAM" id="SignalP"/>
    </source>
</evidence>
<protein>
    <recommendedName>
        <fullName evidence="9">ER membrane protein complex subunit 7 beta-sandwich domain-containing protein</fullName>
    </recommendedName>
</protein>
<evidence type="ECO:0000313" key="11">
    <source>
        <dbReference type="Proteomes" id="UP000759537"/>
    </source>
</evidence>
<evidence type="ECO:0000256" key="2">
    <source>
        <dbReference type="ARBA" id="ARBA00022692"/>
    </source>
</evidence>
<evidence type="ECO:0000256" key="5">
    <source>
        <dbReference type="ARBA" id="ARBA00023136"/>
    </source>
</evidence>
<gene>
    <name evidence="10" type="ORF">DFH94DRAFT_738899</name>
</gene>
<feature type="domain" description="ER membrane protein complex subunit 7 beta-sandwich" evidence="9">
    <location>
        <begin position="41"/>
        <end position="150"/>
    </location>
</feature>
<evidence type="ECO:0000259" key="9">
    <source>
        <dbReference type="Pfam" id="PF09430"/>
    </source>
</evidence>
<accession>A0A9P5MXK3</accession>
<feature type="transmembrane region" description="Helical" evidence="7">
    <location>
        <begin position="147"/>
        <end position="165"/>
    </location>
</feature>
<proteinExistence type="predicted"/>
<keyword evidence="5 7" id="KW-0472">Membrane</keyword>
<comment type="caution">
    <text evidence="10">The sequence shown here is derived from an EMBL/GenBank/DDBJ whole genome shotgun (WGS) entry which is preliminary data.</text>
</comment>
<keyword evidence="4 7" id="KW-1133">Transmembrane helix</keyword>
<dbReference type="PANTHER" id="PTHR13605">
    <property type="entry name" value="ER MEMBRANE PROTEIN COMPLEX SUBUNIT 7"/>
    <property type="match status" value="1"/>
</dbReference>
<sequence length="232" mass="25159">MTRLVTIALLIASACTTVLSAELSGFVQWNEHCSDSLRLGHAKVVLDNSIASGSITRDGGFVIADVTAGTYILSVVSHDHVFDKFRVDVPPQPESPPEVRPYTVGTPLNPPSPVKLPYPVKLVPRQKKSYFIPHQTFDIMLMLQNPMMLITVFGGLMMLAMPYVMKNLDPEVLQEAQQNQARLQKALQSGDSKSGLPPVIGNGDNRSAVATATPSPSGSNNVVKNRGKKRRG</sequence>
<dbReference type="PANTHER" id="PTHR13605:SF4">
    <property type="entry name" value="ER MEMBRANE PROTEIN COMPLEX SUBUNIT 7"/>
    <property type="match status" value="1"/>
</dbReference>
<keyword evidence="11" id="KW-1185">Reference proteome</keyword>
<evidence type="ECO:0000256" key="6">
    <source>
        <dbReference type="SAM" id="MobiDB-lite"/>
    </source>
</evidence>
<dbReference type="GO" id="GO:0072546">
    <property type="term" value="C:EMC complex"/>
    <property type="evidence" value="ECO:0007669"/>
    <property type="project" value="TreeGrafter"/>
</dbReference>
<reference evidence="10" key="1">
    <citation type="submission" date="2019-10" db="EMBL/GenBank/DDBJ databases">
        <authorList>
            <consortium name="DOE Joint Genome Institute"/>
            <person name="Kuo A."/>
            <person name="Miyauchi S."/>
            <person name="Kiss E."/>
            <person name="Drula E."/>
            <person name="Kohler A."/>
            <person name="Sanchez-Garcia M."/>
            <person name="Andreopoulos B."/>
            <person name="Barry K.W."/>
            <person name="Bonito G."/>
            <person name="Buee M."/>
            <person name="Carver A."/>
            <person name="Chen C."/>
            <person name="Cichocki N."/>
            <person name="Clum A."/>
            <person name="Culley D."/>
            <person name="Crous P.W."/>
            <person name="Fauchery L."/>
            <person name="Girlanda M."/>
            <person name="Hayes R."/>
            <person name="Keri Z."/>
            <person name="LaButti K."/>
            <person name="Lipzen A."/>
            <person name="Lombard V."/>
            <person name="Magnuson J."/>
            <person name="Maillard F."/>
            <person name="Morin E."/>
            <person name="Murat C."/>
            <person name="Nolan M."/>
            <person name="Ohm R."/>
            <person name="Pangilinan J."/>
            <person name="Pereira M."/>
            <person name="Perotto S."/>
            <person name="Peter M."/>
            <person name="Riley R."/>
            <person name="Sitrit Y."/>
            <person name="Stielow B."/>
            <person name="Szollosi G."/>
            <person name="Zifcakova L."/>
            <person name="Stursova M."/>
            <person name="Spatafora J.W."/>
            <person name="Tedersoo L."/>
            <person name="Vaario L.-M."/>
            <person name="Yamada A."/>
            <person name="Yan M."/>
            <person name="Wang P."/>
            <person name="Xu J."/>
            <person name="Bruns T."/>
            <person name="Baldrian P."/>
            <person name="Vilgalys R."/>
            <person name="Henrissat B."/>
            <person name="Grigoriev I.V."/>
            <person name="Hibbett D."/>
            <person name="Nagy L.G."/>
            <person name="Martin F.M."/>
        </authorList>
    </citation>
    <scope>NUCLEOTIDE SEQUENCE</scope>
    <source>
        <strain evidence="10">Prilba</strain>
    </source>
</reference>